<keyword evidence="5 7" id="KW-1133">Transmembrane helix</keyword>
<evidence type="ECO:0000256" key="3">
    <source>
        <dbReference type="ARBA" id="ARBA00022475"/>
    </source>
</evidence>
<dbReference type="KEGG" id="dgi:Desgi_2213"/>
<dbReference type="PROSITE" id="PS00994">
    <property type="entry name" value="FHIPEP"/>
    <property type="match status" value="1"/>
</dbReference>
<protein>
    <recommendedName>
        <fullName evidence="7">Flagellar biosynthesis protein FlhA</fullName>
    </recommendedName>
</protein>
<evidence type="ECO:0000256" key="4">
    <source>
        <dbReference type="ARBA" id="ARBA00022692"/>
    </source>
</evidence>
<evidence type="ECO:0000313" key="9">
    <source>
        <dbReference type="Proteomes" id="UP000013520"/>
    </source>
</evidence>
<dbReference type="InterPro" id="IPR042194">
    <property type="entry name" value="FHIPEP_1"/>
</dbReference>
<comment type="caution">
    <text evidence="7">Lacks conserved residue(s) required for the propagation of feature annotation.</text>
</comment>
<dbReference type="InterPro" id="IPR042196">
    <property type="entry name" value="FHIPEP_4"/>
</dbReference>
<comment type="similarity">
    <text evidence="2 7">Belongs to the FHIPEP (flagella/HR/invasion proteins export pore) family.</text>
</comment>
<dbReference type="eggNOG" id="COG1298">
    <property type="taxonomic scope" value="Bacteria"/>
</dbReference>
<feature type="transmembrane region" description="Helical" evidence="7">
    <location>
        <begin position="25"/>
        <end position="42"/>
    </location>
</feature>
<dbReference type="PANTHER" id="PTHR30161">
    <property type="entry name" value="FLAGELLAR EXPORT PROTEIN, MEMBRANE FLHA SUBUNIT-RELATED"/>
    <property type="match status" value="1"/>
</dbReference>
<keyword evidence="6 7" id="KW-0472">Membrane</keyword>
<evidence type="ECO:0000256" key="7">
    <source>
        <dbReference type="RuleBase" id="RU364093"/>
    </source>
</evidence>
<dbReference type="InterPro" id="IPR001712">
    <property type="entry name" value="T3SS_FHIPEP"/>
</dbReference>
<dbReference type="STRING" id="767817.Desgi_2213"/>
<comment type="function">
    <text evidence="7">Required for formation of the rod structure of the flagellar apparatus. Together with FliI and FliH, may constitute the export apparatus of flagellin.</text>
</comment>
<dbReference type="Gene3D" id="3.40.30.60">
    <property type="entry name" value="FHIPEP family, domain 1"/>
    <property type="match status" value="1"/>
</dbReference>
<dbReference type="InterPro" id="IPR025505">
    <property type="entry name" value="FHIPEP_CS"/>
</dbReference>
<dbReference type="Proteomes" id="UP000013520">
    <property type="component" value="Chromosome"/>
</dbReference>
<dbReference type="PRINTS" id="PR00949">
    <property type="entry name" value="TYPE3IMAPROT"/>
</dbReference>
<reference evidence="8 9" key="1">
    <citation type="submission" date="2012-01" db="EMBL/GenBank/DDBJ databases">
        <title>Complete sequence of Desulfotomaculum gibsoniae DSM 7213.</title>
        <authorList>
            <consortium name="US DOE Joint Genome Institute"/>
            <person name="Lucas S."/>
            <person name="Han J."/>
            <person name="Lapidus A."/>
            <person name="Cheng J.-F."/>
            <person name="Goodwin L."/>
            <person name="Pitluck S."/>
            <person name="Peters L."/>
            <person name="Ovchinnikova G."/>
            <person name="Teshima H."/>
            <person name="Detter J.C."/>
            <person name="Han C."/>
            <person name="Tapia R."/>
            <person name="Land M."/>
            <person name="Hauser L."/>
            <person name="Kyrpides N."/>
            <person name="Ivanova N."/>
            <person name="Pagani I."/>
            <person name="Parshina S."/>
            <person name="Plugge C."/>
            <person name="Muyzer G."/>
            <person name="Kuever J."/>
            <person name="Ivanova A."/>
            <person name="Nazina T."/>
            <person name="Klenk H.-P."/>
            <person name="Brambilla E."/>
            <person name="Spring S."/>
            <person name="Stams A.F."/>
            <person name="Woyke T."/>
        </authorList>
    </citation>
    <scope>NUCLEOTIDE SEQUENCE [LARGE SCALE GENOMIC DNA]</scope>
    <source>
        <strain evidence="8 9">DSM 7213</strain>
    </source>
</reference>
<name>R4KJ37_9FIRM</name>
<feature type="transmembrane region" description="Helical" evidence="7">
    <location>
        <begin position="49"/>
        <end position="68"/>
    </location>
</feature>
<keyword evidence="7" id="KW-1005">Bacterial flagellum biogenesis</keyword>
<dbReference type="Pfam" id="PF00771">
    <property type="entry name" value="FHIPEP"/>
    <property type="match status" value="1"/>
</dbReference>
<keyword evidence="8" id="KW-0282">Flagellum</keyword>
<keyword evidence="7" id="KW-0813">Transport</keyword>
<keyword evidence="9" id="KW-1185">Reference proteome</keyword>
<keyword evidence="8" id="KW-0966">Cell projection</keyword>
<organism evidence="8 9">
    <name type="scientific">Desulfoscipio gibsoniae DSM 7213</name>
    <dbReference type="NCBI Taxonomy" id="767817"/>
    <lineage>
        <taxon>Bacteria</taxon>
        <taxon>Bacillati</taxon>
        <taxon>Bacillota</taxon>
        <taxon>Clostridia</taxon>
        <taxon>Eubacteriales</taxon>
        <taxon>Desulfallaceae</taxon>
        <taxon>Desulfoscipio</taxon>
    </lineage>
</organism>
<dbReference type="PANTHER" id="PTHR30161:SF1">
    <property type="entry name" value="FLAGELLAR BIOSYNTHESIS PROTEIN FLHA-RELATED"/>
    <property type="match status" value="1"/>
</dbReference>
<dbReference type="PIRSF" id="PIRSF005419">
    <property type="entry name" value="FlhA"/>
    <property type="match status" value="1"/>
</dbReference>
<dbReference type="OrthoDB" id="9759185at2"/>
<evidence type="ECO:0000256" key="5">
    <source>
        <dbReference type="ARBA" id="ARBA00022989"/>
    </source>
</evidence>
<dbReference type="RefSeq" id="WP_006522073.1">
    <property type="nucleotide sequence ID" value="NC_021184.1"/>
</dbReference>
<keyword evidence="8" id="KW-0969">Cilium</keyword>
<dbReference type="AlphaFoldDB" id="R4KJ37"/>
<keyword evidence="4 7" id="KW-0812">Transmembrane</keyword>
<evidence type="ECO:0000256" key="6">
    <source>
        <dbReference type="ARBA" id="ARBA00023136"/>
    </source>
</evidence>
<sequence>MEGEITLATYPQPNIRQLVKNNTDLVIAAAILGIVLLIIIPLPPLALDIFLTISITLSLVILMITMFTTEPLQFSIFPTLLLVTTLYRLSLNISSTRLILGEAEAGKIINGFGQFVIGGDYVVGAIVFIIITVIQFVVITSGAGRVSEVGARFTLDAMPGKQMSIDADFNSGLIGEDEARERRRKLQREADFFGAMDGASKFVRGDAIAGIVIIIINIIGGITIGVLQKGMDVMTSIQTYTILTIGDGLVSQIPALLISTSSGILVTRASSDASFGADLAQQFLNFPKILFVVAGVLFVIGLIPAMPGIVFLTLAGALGFWGYTLLNDKKKQEVYIQQEDARRQVQEPHEPENVLHYMETDPLQIQIGYNLIPLTDERSGGNLLQRLASVRRQCAVEMGIYVRPIRIRDNLQQPPNQYTFIIRGEEIESGELMPDHFLALNPTGQEINIHGIPTTEPTFGLPAWWVTQDQQDRVEMSGLTVVDCPTVLVTHLTEFIKKHAHELLGRQDVKELIDVVKEKNPAVVEELFPDLMSIGEIQKVLQNLLLENVPVKDIITILEALGDGARVNKDLDFLIEKVRHSLARSICRSLLNNENKLQVITLHPNVEKMLSDSIQPTQLGSYPVLEPGLARQLLNSILKTVEKAMGRGYAPVLLCSARLRLPLKRFIVRQMPATAVISVNEVITDIEIEAVGTVVINEN</sequence>
<gene>
    <name evidence="7" type="primary">flhA</name>
    <name evidence="8" type="ORF">Desgi_2213</name>
</gene>
<dbReference type="InterPro" id="IPR006301">
    <property type="entry name" value="FlhA"/>
</dbReference>
<evidence type="ECO:0000256" key="2">
    <source>
        <dbReference type="ARBA" id="ARBA00008835"/>
    </source>
</evidence>
<keyword evidence="7" id="KW-1006">Bacterial flagellum protein export</keyword>
<dbReference type="NCBIfam" id="TIGR01398">
    <property type="entry name" value="FlhA"/>
    <property type="match status" value="1"/>
</dbReference>
<evidence type="ECO:0000256" key="1">
    <source>
        <dbReference type="ARBA" id="ARBA00004651"/>
    </source>
</evidence>
<feature type="transmembrane region" description="Helical" evidence="7">
    <location>
        <begin position="207"/>
        <end position="227"/>
    </location>
</feature>
<feature type="transmembrane region" description="Helical" evidence="7">
    <location>
        <begin position="74"/>
        <end position="91"/>
    </location>
</feature>
<feature type="transmembrane region" description="Helical" evidence="7">
    <location>
        <begin position="289"/>
        <end position="321"/>
    </location>
</feature>
<dbReference type="EMBL" id="CP003273">
    <property type="protein sequence ID" value="AGL01642.1"/>
    <property type="molecule type" value="Genomic_DNA"/>
</dbReference>
<keyword evidence="3 7" id="KW-1003">Cell membrane</keyword>
<evidence type="ECO:0000313" key="8">
    <source>
        <dbReference type="EMBL" id="AGL01642.1"/>
    </source>
</evidence>
<comment type="subcellular location">
    <subcellularLocation>
        <location evidence="1 7">Cell membrane</location>
        <topology evidence="1 7">Multi-pass membrane protein</topology>
    </subcellularLocation>
</comment>
<feature type="transmembrane region" description="Helical" evidence="7">
    <location>
        <begin position="112"/>
        <end position="138"/>
    </location>
</feature>
<dbReference type="Gene3D" id="3.40.50.12790">
    <property type="entry name" value="FHIPEP family, domain 4"/>
    <property type="match status" value="1"/>
</dbReference>
<accession>R4KJ37</accession>
<dbReference type="GO" id="GO:0009306">
    <property type="term" value="P:protein secretion"/>
    <property type="evidence" value="ECO:0007669"/>
    <property type="project" value="InterPro"/>
</dbReference>
<dbReference type="InterPro" id="IPR042193">
    <property type="entry name" value="FHIPEP_3"/>
</dbReference>
<keyword evidence="7" id="KW-0653">Protein transport</keyword>
<proteinExistence type="inferred from homology"/>
<dbReference type="HOGENOM" id="CLU_015346_3_0_9"/>
<dbReference type="Gene3D" id="1.10.8.540">
    <property type="entry name" value="FHIPEP family, domain 3"/>
    <property type="match status" value="1"/>
</dbReference>
<dbReference type="GO" id="GO:0044780">
    <property type="term" value="P:bacterial-type flagellum assembly"/>
    <property type="evidence" value="ECO:0007669"/>
    <property type="project" value="InterPro"/>
</dbReference>
<dbReference type="GO" id="GO:0005886">
    <property type="term" value="C:plasma membrane"/>
    <property type="evidence" value="ECO:0007669"/>
    <property type="project" value="UniProtKB-SubCell"/>
</dbReference>